<name>A0A1F5FJ10_9BACT</name>
<feature type="domain" description="SUF system FeS cluster assembly SufBD core" evidence="1">
    <location>
        <begin position="18"/>
        <end position="153"/>
    </location>
</feature>
<dbReference type="Proteomes" id="UP000176682">
    <property type="component" value="Unassembled WGS sequence"/>
</dbReference>
<comment type="caution">
    <text evidence="2">The sequence shown here is derived from an EMBL/GenBank/DDBJ whole genome shotgun (WGS) entry which is preliminary data.</text>
</comment>
<dbReference type="PANTHER" id="PTHR43575:SF1">
    <property type="entry name" value="PROTEIN ABCI7, CHLOROPLASTIC"/>
    <property type="match status" value="1"/>
</dbReference>
<evidence type="ECO:0000313" key="3">
    <source>
        <dbReference type="Proteomes" id="UP000176682"/>
    </source>
</evidence>
<proteinExistence type="predicted"/>
<dbReference type="SUPFAM" id="SSF101960">
    <property type="entry name" value="Stabilizer of iron transporter SufD"/>
    <property type="match status" value="1"/>
</dbReference>
<sequence length="168" mass="19161">MKEQKVFIIDKPEDRVIEVLLEREDVQLEVIVLVYANTPGEYKLNVRVEHRVGNNNARIWVRGVVGDGATLDMSGMIKINKDARGVDDFLEMRALMWGKSSVALAEPQLEIEANQVKASHAAAVGRMDEEQLFYLQSRGMKRKKAEKMIVDGFMGELTSKIEDKRLWK</sequence>
<reference evidence="2 3" key="1">
    <citation type="journal article" date="2016" name="Nat. Commun.">
        <title>Thousands of microbial genomes shed light on interconnected biogeochemical processes in an aquifer system.</title>
        <authorList>
            <person name="Anantharaman K."/>
            <person name="Brown C.T."/>
            <person name="Hug L.A."/>
            <person name="Sharon I."/>
            <person name="Castelle C.J."/>
            <person name="Probst A.J."/>
            <person name="Thomas B.C."/>
            <person name="Singh A."/>
            <person name="Wilkins M.J."/>
            <person name="Karaoz U."/>
            <person name="Brodie E.L."/>
            <person name="Williams K.H."/>
            <person name="Hubbard S.S."/>
            <person name="Banfield J.F."/>
        </authorList>
    </citation>
    <scope>NUCLEOTIDE SEQUENCE [LARGE SCALE GENOMIC DNA]</scope>
</reference>
<dbReference type="PANTHER" id="PTHR43575">
    <property type="entry name" value="PROTEIN ABCI7, CHLOROPLASTIC"/>
    <property type="match status" value="1"/>
</dbReference>
<dbReference type="InterPro" id="IPR055346">
    <property type="entry name" value="Fe-S_cluster_assembly_SufBD"/>
</dbReference>
<dbReference type="InterPro" id="IPR037284">
    <property type="entry name" value="SUF_FeS_clus_asmbl_SufBD_sf"/>
</dbReference>
<dbReference type="EMBL" id="MFAM01000016">
    <property type="protein sequence ID" value="OGD79606.1"/>
    <property type="molecule type" value="Genomic_DNA"/>
</dbReference>
<organism evidence="2 3">
    <name type="scientific">Candidatus Collierbacteria bacterium RIFOXYB1_FULL_49_13</name>
    <dbReference type="NCBI Taxonomy" id="1817728"/>
    <lineage>
        <taxon>Bacteria</taxon>
        <taxon>Candidatus Collieribacteriota</taxon>
    </lineage>
</organism>
<protein>
    <recommendedName>
        <fullName evidence="1">SUF system FeS cluster assembly SufBD core domain-containing protein</fullName>
    </recommendedName>
</protein>
<dbReference type="InterPro" id="IPR000825">
    <property type="entry name" value="SUF_FeS_clus_asmbl_SufBD_core"/>
</dbReference>
<accession>A0A1F5FJ10</accession>
<gene>
    <name evidence="2" type="ORF">A2368_02630</name>
</gene>
<evidence type="ECO:0000313" key="2">
    <source>
        <dbReference type="EMBL" id="OGD79606.1"/>
    </source>
</evidence>
<dbReference type="GO" id="GO:0016226">
    <property type="term" value="P:iron-sulfur cluster assembly"/>
    <property type="evidence" value="ECO:0007669"/>
    <property type="project" value="InterPro"/>
</dbReference>
<evidence type="ECO:0000259" key="1">
    <source>
        <dbReference type="Pfam" id="PF01458"/>
    </source>
</evidence>
<dbReference type="Pfam" id="PF01458">
    <property type="entry name" value="SUFBD_core"/>
    <property type="match status" value="1"/>
</dbReference>
<dbReference type="AlphaFoldDB" id="A0A1F5FJ10"/>